<evidence type="ECO:0000313" key="3">
    <source>
        <dbReference type="Proteomes" id="UP001446205"/>
    </source>
</evidence>
<organism evidence="2 3">
    <name type="scientific">Thermithiobacillus plumbiphilus</name>
    <dbReference type="NCBI Taxonomy" id="1729899"/>
    <lineage>
        <taxon>Bacteria</taxon>
        <taxon>Pseudomonadati</taxon>
        <taxon>Pseudomonadota</taxon>
        <taxon>Acidithiobacillia</taxon>
        <taxon>Acidithiobacillales</taxon>
        <taxon>Thermithiobacillaceae</taxon>
        <taxon>Thermithiobacillus</taxon>
    </lineage>
</organism>
<dbReference type="EMBL" id="JBBPCO010000020">
    <property type="protein sequence ID" value="MEK8090921.1"/>
    <property type="molecule type" value="Genomic_DNA"/>
</dbReference>
<dbReference type="InterPro" id="IPR011646">
    <property type="entry name" value="KAP_P-loop"/>
</dbReference>
<dbReference type="PANTHER" id="PTHR22674">
    <property type="entry name" value="NTPASE, KAP FAMILY P-LOOP DOMAIN-CONTAINING 1"/>
    <property type="match status" value="1"/>
</dbReference>
<feature type="domain" description="KAP NTPase" evidence="1">
    <location>
        <begin position="16"/>
        <end position="394"/>
    </location>
</feature>
<dbReference type="Pfam" id="PF07693">
    <property type="entry name" value="KAP_NTPase"/>
    <property type="match status" value="1"/>
</dbReference>
<dbReference type="SUPFAM" id="SSF52540">
    <property type="entry name" value="P-loop containing nucleoside triphosphate hydrolases"/>
    <property type="match status" value="1"/>
</dbReference>
<dbReference type="PANTHER" id="PTHR22674:SF6">
    <property type="entry name" value="NTPASE KAP FAMILY P-LOOP DOMAIN-CONTAINING PROTEIN 1"/>
    <property type="match status" value="1"/>
</dbReference>
<keyword evidence="3" id="KW-1185">Reference proteome</keyword>
<dbReference type="InterPro" id="IPR052754">
    <property type="entry name" value="NTPase_KAP_P-loop"/>
</dbReference>
<dbReference type="Proteomes" id="UP001446205">
    <property type="component" value="Unassembled WGS sequence"/>
</dbReference>
<gene>
    <name evidence="2" type="ORF">WOB96_14275</name>
</gene>
<sequence length="633" mass="69831">MWTDNETAQDFLNFGGIAKTVAEIIEQAQSRPISIGVSGAWGVGKSSMIKLIRTELSARPTEKGQAPGTGDTEKPSRFIFVEFNAWLYQGYDDARAALIEVVASALAKEAEERKTGIDKAKDLLERVNWFRAIKLSASSAVSLALGLPSTGLLGELWGFGKSVVAGQVDQESIDAAKSAAGKASESAADLIKPKKNTSPPKEIEALRKSFEDVLKEMGVTLVVLIDDLDRCLPETTISTLEAIRLLLFLEHTAFVIAADDQMIKHAVKRHFQGVDDELVINYFDKLIQVPIRVPPLGTQEVRAYMIMLFVENSSLDPKEKERLRAEVCSQLSRTWQGKRVDLKFLRGLNDKLPDELIARLDAADRLAPLMTSATGIAGNPRLIKRFLNALSIRMSMSRAQGVGVDESELAKVLLFERCGDPKAYVELIKSVTESADGKPAFLVEWEQKAIAGEAVQHKAPWDDSFITEWLRLPPQLGGRDLRGALYVSREHAPLITPEDRLSAEAADLLEGLLEHPDMASSIKDRLVALPRSEMSVIMDRLLGRARQEQEWGTPPILDACMAVAAADAPQGQRLSGFLRERPAVQIKASIIPKINDELWSKNVFDAWNDDEDISKQVKNAIKARRENGNVPVK</sequence>
<dbReference type="Gene3D" id="3.40.50.300">
    <property type="entry name" value="P-loop containing nucleotide triphosphate hydrolases"/>
    <property type="match status" value="1"/>
</dbReference>
<accession>A0ABU9DBM8</accession>
<protein>
    <submittedName>
        <fullName evidence="2">P-loop NTPase fold protein</fullName>
    </submittedName>
</protein>
<evidence type="ECO:0000259" key="1">
    <source>
        <dbReference type="Pfam" id="PF07693"/>
    </source>
</evidence>
<comment type="caution">
    <text evidence="2">The sequence shown here is derived from an EMBL/GenBank/DDBJ whole genome shotgun (WGS) entry which is preliminary data.</text>
</comment>
<name>A0ABU9DBM8_9PROT</name>
<proteinExistence type="predicted"/>
<evidence type="ECO:0000313" key="2">
    <source>
        <dbReference type="EMBL" id="MEK8090921.1"/>
    </source>
</evidence>
<dbReference type="InterPro" id="IPR027417">
    <property type="entry name" value="P-loop_NTPase"/>
</dbReference>
<reference evidence="2 3" key="1">
    <citation type="submission" date="2024-04" db="EMBL/GenBank/DDBJ databases">
        <authorList>
            <person name="Abashina T."/>
            <person name="Shaikin A."/>
        </authorList>
    </citation>
    <scope>NUCLEOTIDE SEQUENCE [LARGE SCALE GENOMIC DNA]</scope>
    <source>
        <strain evidence="2 3">AAFK</strain>
    </source>
</reference>
<dbReference type="RefSeq" id="WP_341371977.1">
    <property type="nucleotide sequence ID" value="NZ_JBBPCO010000020.1"/>
</dbReference>